<evidence type="ECO:0000256" key="4">
    <source>
        <dbReference type="ARBA" id="ARBA00022679"/>
    </source>
</evidence>
<dbReference type="EMBL" id="CP095043">
    <property type="protein sequence ID" value="UOQ60740.1"/>
    <property type="molecule type" value="Genomic_DNA"/>
</dbReference>
<evidence type="ECO:0000256" key="8">
    <source>
        <dbReference type="ARBA" id="ARBA00023012"/>
    </source>
</evidence>
<dbReference type="Pfam" id="PF07730">
    <property type="entry name" value="HisKA_3"/>
    <property type="match status" value="1"/>
</dbReference>
<evidence type="ECO:0000259" key="11">
    <source>
        <dbReference type="Pfam" id="PF07730"/>
    </source>
</evidence>
<evidence type="ECO:0000256" key="6">
    <source>
        <dbReference type="ARBA" id="ARBA00022777"/>
    </source>
</evidence>
<evidence type="ECO:0000313" key="13">
    <source>
        <dbReference type="Proteomes" id="UP000831775"/>
    </source>
</evidence>
<organism evidence="12 13">
    <name type="scientific">Leucobacter rhizosphaerae</name>
    <dbReference type="NCBI Taxonomy" id="2932245"/>
    <lineage>
        <taxon>Bacteria</taxon>
        <taxon>Bacillati</taxon>
        <taxon>Actinomycetota</taxon>
        <taxon>Actinomycetes</taxon>
        <taxon>Micrococcales</taxon>
        <taxon>Microbacteriaceae</taxon>
        <taxon>Leucobacter</taxon>
    </lineage>
</organism>
<evidence type="ECO:0000256" key="9">
    <source>
        <dbReference type="SAM" id="MobiDB-lite"/>
    </source>
</evidence>
<dbReference type="InterPro" id="IPR036890">
    <property type="entry name" value="HATPase_C_sf"/>
</dbReference>
<feature type="transmembrane region" description="Helical" evidence="10">
    <location>
        <begin position="77"/>
        <end position="94"/>
    </location>
</feature>
<evidence type="ECO:0000256" key="5">
    <source>
        <dbReference type="ARBA" id="ARBA00022741"/>
    </source>
</evidence>
<name>A0ABY4FWQ7_9MICO</name>
<reference evidence="12 13" key="1">
    <citation type="submission" date="2022-04" db="EMBL/GenBank/DDBJ databases">
        <title>Leucobacter sp. isolated from rhizosphere of onion.</title>
        <authorList>
            <person name="Won M."/>
            <person name="Lee C.-M."/>
            <person name="Woen H.-Y."/>
            <person name="Kwon S.-W."/>
        </authorList>
    </citation>
    <scope>NUCLEOTIDE SEQUENCE [LARGE SCALE GENOMIC DNA]</scope>
    <source>
        <strain evidence="12 13">H25R-14</strain>
    </source>
</reference>
<protein>
    <recommendedName>
        <fullName evidence="2">histidine kinase</fullName>
        <ecNumber evidence="2">2.7.13.3</ecNumber>
    </recommendedName>
</protein>
<feature type="transmembrane region" description="Helical" evidence="10">
    <location>
        <begin position="178"/>
        <end position="200"/>
    </location>
</feature>
<feature type="compositionally biased region" description="Low complexity" evidence="9">
    <location>
        <begin position="470"/>
        <end position="482"/>
    </location>
</feature>
<dbReference type="PANTHER" id="PTHR24421">
    <property type="entry name" value="NITRATE/NITRITE SENSOR PROTEIN NARX-RELATED"/>
    <property type="match status" value="1"/>
</dbReference>
<dbReference type="GO" id="GO:0016301">
    <property type="term" value="F:kinase activity"/>
    <property type="evidence" value="ECO:0007669"/>
    <property type="project" value="UniProtKB-KW"/>
</dbReference>
<evidence type="ECO:0000256" key="1">
    <source>
        <dbReference type="ARBA" id="ARBA00000085"/>
    </source>
</evidence>
<dbReference type="EC" id="2.7.13.3" evidence="2"/>
<dbReference type="InterPro" id="IPR011712">
    <property type="entry name" value="Sig_transdc_His_kin_sub3_dim/P"/>
</dbReference>
<dbReference type="CDD" id="cd16917">
    <property type="entry name" value="HATPase_UhpB-NarQ-NarX-like"/>
    <property type="match status" value="1"/>
</dbReference>
<dbReference type="InterPro" id="IPR050482">
    <property type="entry name" value="Sensor_HK_TwoCompSys"/>
</dbReference>
<dbReference type="PANTHER" id="PTHR24421:SF10">
    <property type="entry name" value="NITRATE_NITRITE SENSOR PROTEIN NARQ"/>
    <property type="match status" value="1"/>
</dbReference>
<dbReference type="SUPFAM" id="SSF55874">
    <property type="entry name" value="ATPase domain of HSP90 chaperone/DNA topoisomerase II/histidine kinase"/>
    <property type="match status" value="1"/>
</dbReference>
<keyword evidence="3" id="KW-0597">Phosphoprotein</keyword>
<comment type="catalytic activity">
    <reaction evidence="1">
        <text>ATP + protein L-histidine = ADP + protein N-phospho-L-histidine.</text>
        <dbReference type="EC" id="2.7.13.3"/>
    </reaction>
</comment>
<feature type="transmembrane region" description="Helical" evidence="10">
    <location>
        <begin position="27"/>
        <end position="46"/>
    </location>
</feature>
<proteinExistence type="predicted"/>
<keyword evidence="10" id="KW-0472">Membrane</keyword>
<keyword evidence="13" id="KW-1185">Reference proteome</keyword>
<keyword evidence="7" id="KW-0067">ATP-binding</keyword>
<feature type="region of interest" description="Disordered" evidence="9">
    <location>
        <begin position="436"/>
        <end position="482"/>
    </location>
</feature>
<keyword evidence="10" id="KW-1133">Transmembrane helix</keyword>
<dbReference type="Gene3D" id="1.20.5.1930">
    <property type="match status" value="1"/>
</dbReference>
<dbReference type="Gene3D" id="3.30.565.10">
    <property type="entry name" value="Histidine kinase-like ATPase, C-terminal domain"/>
    <property type="match status" value="1"/>
</dbReference>
<feature type="transmembrane region" description="Helical" evidence="10">
    <location>
        <begin position="138"/>
        <end position="158"/>
    </location>
</feature>
<evidence type="ECO:0000256" key="10">
    <source>
        <dbReference type="SAM" id="Phobius"/>
    </source>
</evidence>
<keyword evidence="4" id="KW-0808">Transferase</keyword>
<keyword evidence="5" id="KW-0547">Nucleotide-binding</keyword>
<keyword evidence="8" id="KW-0902">Two-component regulatory system</keyword>
<sequence length="482" mass="51130">MPSIEAEVRLPRPPGVIRRAFAAHPRAVDVSIVVCYLFGCFLMAFIDSAQVAVSDAMGSEGSIDSWFGVPAYLDGPIAVYSVFRVLVVSAALFFRRRFPLTGLIAVSLMLFGDHGAQMVATSVAQYFLLYAVPVYRSVAAGWVAFGIALSSNILIYLLQFGLPTPGVTSVVLAGPSDWGVAVMASIMNALWLLAVMMLGVNLGNRRRYLQAIIDRAHQLARERDQLAQLAVAEERSRIAREMHDIVAHSVSVMIALSEGASRAVQAAPDAAAEAMQRSAETGRTALAEMRRLLGALQASGDDAAELAPQPVVADIPELVQGFRDAGLSLALDLDVGEFGDRGQELAIYRVVQESLTNVLRYAGLDASAMVGIRGTQAGVIVHVRDYGRRPGSPGPTSGVGSGRGLAGLAERVRVFGGRIESGPAADGPGWIVEASFPVHQAARQSEPPMPMPQSTAPPAQPPSERPTAHPHPTTPTENEGTP</sequence>
<dbReference type="Proteomes" id="UP000831775">
    <property type="component" value="Chromosome"/>
</dbReference>
<evidence type="ECO:0000256" key="7">
    <source>
        <dbReference type="ARBA" id="ARBA00022840"/>
    </source>
</evidence>
<keyword evidence="10" id="KW-0812">Transmembrane</keyword>
<evidence type="ECO:0000313" key="12">
    <source>
        <dbReference type="EMBL" id="UOQ60740.1"/>
    </source>
</evidence>
<accession>A0ABY4FWQ7</accession>
<evidence type="ECO:0000256" key="3">
    <source>
        <dbReference type="ARBA" id="ARBA00022553"/>
    </source>
</evidence>
<evidence type="ECO:0000256" key="2">
    <source>
        <dbReference type="ARBA" id="ARBA00012438"/>
    </source>
</evidence>
<keyword evidence="6 12" id="KW-0418">Kinase</keyword>
<gene>
    <name evidence="12" type="ORF">MUN76_01785</name>
</gene>
<feature type="domain" description="Signal transduction histidine kinase subgroup 3 dimerisation and phosphoacceptor" evidence="11">
    <location>
        <begin position="234"/>
        <end position="298"/>
    </location>
</feature>
<dbReference type="RefSeq" id="WP_244686621.1">
    <property type="nucleotide sequence ID" value="NZ_CP095043.1"/>
</dbReference>